<gene>
    <name evidence="5" type="ORF">ACFFNX_13510</name>
</gene>
<proteinExistence type="inferred from homology"/>
<evidence type="ECO:0000256" key="1">
    <source>
        <dbReference type="ARBA" id="ARBA00010688"/>
    </source>
</evidence>
<keyword evidence="6" id="KW-1185">Reference proteome</keyword>
<dbReference type="InterPro" id="IPR052700">
    <property type="entry name" value="Carb_kinase_PfkB-like"/>
</dbReference>
<dbReference type="SUPFAM" id="SSF53613">
    <property type="entry name" value="Ribokinase-like"/>
    <property type="match status" value="1"/>
</dbReference>
<dbReference type="InterPro" id="IPR029056">
    <property type="entry name" value="Ribokinase-like"/>
</dbReference>
<evidence type="ECO:0000259" key="4">
    <source>
        <dbReference type="Pfam" id="PF00294"/>
    </source>
</evidence>
<organism evidence="5 6">
    <name type="scientific">Actinoallomurus acaciae</name>
    <dbReference type="NCBI Taxonomy" id="502577"/>
    <lineage>
        <taxon>Bacteria</taxon>
        <taxon>Bacillati</taxon>
        <taxon>Actinomycetota</taxon>
        <taxon>Actinomycetes</taxon>
        <taxon>Streptosporangiales</taxon>
        <taxon>Thermomonosporaceae</taxon>
        <taxon>Actinoallomurus</taxon>
    </lineage>
</organism>
<dbReference type="EMBL" id="JBHLZP010000079">
    <property type="protein sequence ID" value="MFB9833204.1"/>
    <property type="molecule type" value="Genomic_DNA"/>
</dbReference>
<name>A0ABV5YDU5_9ACTN</name>
<comment type="similarity">
    <text evidence="1">Belongs to the carbohydrate kinase PfkB family.</text>
</comment>
<accession>A0ABV5YDU5</accession>
<keyword evidence="3 5" id="KW-0418">Kinase</keyword>
<feature type="domain" description="Carbohydrate kinase PfkB" evidence="4">
    <location>
        <begin position="22"/>
        <end position="306"/>
    </location>
</feature>
<evidence type="ECO:0000256" key="3">
    <source>
        <dbReference type="ARBA" id="ARBA00022777"/>
    </source>
</evidence>
<protein>
    <submittedName>
        <fullName evidence="5">Sugar kinase</fullName>
    </submittedName>
</protein>
<keyword evidence="2" id="KW-0808">Transferase</keyword>
<dbReference type="PANTHER" id="PTHR43320:SF2">
    <property type="entry name" value="2-DEHYDRO-3-DEOXYGLUCONOKINASE_2-DEHYDRO-3-DEOXYGALACTONOKINASE"/>
    <property type="match status" value="1"/>
</dbReference>
<dbReference type="CDD" id="cd01166">
    <property type="entry name" value="KdgK"/>
    <property type="match status" value="1"/>
</dbReference>
<sequence length="323" mass="33493">MGDTNVDDVPDSRSARAPAPGIVCLGESMVLVTPAASTPLREATQAWLRVAGAESNTAQYLADLGHRVTWVSRVGADPLGERIVSEIAASGVGTRAVVRDPGAPTAVYFKDPAPEKTDVYYYRTGSAASRLSPRDLDAVDLSAGPLAYTSGVTVALSASCAEAVSVLFDRTREAGGVRAFDVNHRAGLWNTGEASTALLDTARRADIVLVGLDEAAVLWGTASPDDVRDLIGGPARLIVKDADVGATLFDETGRHFEPAEKVEVVEPVGAGDAFAAGYLSALLAGAPPGACLRLGHRTAALALGSTADHVDASHLRALREVRS</sequence>
<dbReference type="InterPro" id="IPR011611">
    <property type="entry name" value="PfkB_dom"/>
</dbReference>
<dbReference type="Pfam" id="PF00294">
    <property type="entry name" value="PfkB"/>
    <property type="match status" value="1"/>
</dbReference>
<dbReference type="Proteomes" id="UP001589627">
    <property type="component" value="Unassembled WGS sequence"/>
</dbReference>
<evidence type="ECO:0000313" key="6">
    <source>
        <dbReference type="Proteomes" id="UP001589627"/>
    </source>
</evidence>
<dbReference type="Gene3D" id="3.40.1190.20">
    <property type="match status" value="1"/>
</dbReference>
<reference evidence="5 6" key="1">
    <citation type="submission" date="2024-09" db="EMBL/GenBank/DDBJ databases">
        <authorList>
            <person name="Sun Q."/>
            <person name="Mori K."/>
        </authorList>
    </citation>
    <scope>NUCLEOTIDE SEQUENCE [LARGE SCALE GENOMIC DNA]</scope>
    <source>
        <strain evidence="5 6">TBRC 0563</strain>
    </source>
</reference>
<comment type="caution">
    <text evidence="5">The sequence shown here is derived from an EMBL/GenBank/DDBJ whole genome shotgun (WGS) entry which is preliminary data.</text>
</comment>
<dbReference type="GO" id="GO:0016301">
    <property type="term" value="F:kinase activity"/>
    <property type="evidence" value="ECO:0007669"/>
    <property type="project" value="UniProtKB-KW"/>
</dbReference>
<dbReference type="RefSeq" id="WP_378200386.1">
    <property type="nucleotide sequence ID" value="NZ_JBHLZP010000079.1"/>
</dbReference>
<evidence type="ECO:0000313" key="5">
    <source>
        <dbReference type="EMBL" id="MFB9833204.1"/>
    </source>
</evidence>
<evidence type="ECO:0000256" key="2">
    <source>
        <dbReference type="ARBA" id="ARBA00022679"/>
    </source>
</evidence>
<dbReference type="PANTHER" id="PTHR43320">
    <property type="entry name" value="SUGAR KINASE"/>
    <property type="match status" value="1"/>
</dbReference>